<dbReference type="Pfam" id="PF22905">
    <property type="entry name" value="Hydro_N_hd"/>
    <property type="match status" value="1"/>
</dbReference>
<dbReference type="InterPro" id="IPR054469">
    <property type="entry name" value="Pred_hydrolase_N"/>
</dbReference>
<sequence>MHYLRAGYLVAAAGGDPWAVDDSVQAGSPTQINFLAQAFHSAAGSSTAAEESFRIARQHFEQYNRENGEQPINNGAEVQRVKEGLHATNQQLGQIAADLETIAAALAQARQRCGEQIEALNANLRGYDEYLADYNTHYLGYQLHGDDVDTLIEKCWDGAIADTRTVLANVMLLRDGYSETLQAALTKLRVKDGYDPEAVVRSFEAGATPKPLNPADVESFKVLARQVMANDGVPPDQSEARIDAAVLQAQQPLPRYVAPESQRRAPLGFGDAFGDRWRATEGAVKNLLGQGEPGGPGVLESWGGLAKGLGDTFLNPVGAGVAQVKDALNAPSPAYFLGEKAFDISAAAVTLPFGAEGASIRAGLGEIGRGVLDTGPVVSSYADVGFDVPATYHPWAEYSAMDLNYASRHGGPTAGFSEEVADMSTHYVGDNPDRVVLGKFDGQEGGYIGEARGHGGIYFDTGDRTWHALTNGFGDTQQRGVAWQVNKQFLRAQMEEGVPRIEYVIPEGYTSVEQLAVEDRLSYSAAEINFLKEYAAQYGYQQYGNVWLYGGGG</sequence>
<organism evidence="2 3">
    <name type="scientific">Mycolicibacter heraklionensis</name>
    <dbReference type="NCBI Taxonomy" id="512402"/>
    <lineage>
        <taxon>Bacteria</taxon>
        <taxon>Bacillati</taxon>
        <taxon>Actinomycetota</taxon>
        <taxon>Actinomycetes</taxon>
        <taxon>Mycobacteriales</taxon>
        <taxon>Mycobacteriaceae</taxon>
        <taxon>Mycolicibacter</taxon>
    </lineage>
</organism>
<comment type="caution">
    <text evidence="2">The sequence shown here is derived from an EMBL/GenBank/DDBJ whole genome shotgun (WGS) entry which is preliminary data.</text>
</comment>
<reference evidence="2 3" key="1">
    <citation type="submission" date="2015-05" db="EMBL/GenBank/DDBJ databases">
        <title>Genome sequence of Mycobacterium heraklionense Davo strain.</title>
        <authorList>
            <person name="Greninger A.L."/>
            <person name="Cunningham G."/>
            <person name="Miller S."/>
        </authorList>
    </citation>
    <scope>NUCLEOTIDE SEQUENCE [LARGE SCALE GENOMIC DNA]</scope>
    <source>
        <strain evidence="2 3">Davo</strain>
    </source>
</reference>
<proteinExistence type="predicted"/>
<feature type="domain" description="Predicted hydrolase N-terminal" evidence="1">
    <location>
        <begin position="2"/>
        <end position="189"/>
    </location>
</feature>
<name>A0ABR5FCP8_9MYCO</name>
<evidence type="ECO:0000313" key="3">
    <source>
        <dbReference type="Proteomes" id="UP000036464"/>
    </source>
</evidence>
<evidence type="ECO:0000259" key="1">
    <source>
        <dbReference type="Pfam" id="PF22905"/>
    </source>
</evidence>
<keyword evidence="3" id="KW-1185">Reference proteome</keyword>
<protein>
    <recommendedName>
        <fullName evidence="1">Predicted hydrolase N-terminal domain-containing protein</fullName>
    </recommendedName>
</protein>
<dbReference type="Proteomes" id="UP000036464">
    <property type="component" value="Unassembled WGS sequence"/>
</dbReference>
<evidence type="ECO:0000313" key="2">
    <source>
        <dbReference type="EMBL" id="KLO27348.1"/>
    </source>
</evidence>
<gene>
    <name evidence="2" type="ORF">ABW16_17160</name>
</gene>
<accession>A0ABR5FCP8</accession>
<dbReference type="EMBL" id="LDPO01000015">
    <property type="protein sequence ID" value="KLO27348.1"/>
    <property type="molecule type" value="Genomic_DNA"/>
</dbReference>